<evidence type="ECO:0000256" key="6">
    <source>
        <dbReference type="ARBA" id="ARBA00023136"/>
    </source>
</evidence>
<comment type="subcellular location">
    <subcellularLocation>
        <location evidence="1">Membrane</location>
        <topology evidence="1">Multi-pass membrane protein</topology>
    </subcellularLocation>
</comment>
<dbReference type="InterPro" id="IPR023271">
    <property type="entry name" value="Aquaporin-like"/>
</dbReference>
<evidence type="ECO:0000256" key="7">
    <source>
        <dbReference type="RuleBase" id="RU000477"/>
    </source>
</evidence>
<dbReference type="SUPFAM" id="SSF81338">
    <property type="entry name" value="Aquaporin-like"/>
    <property type="match status" value="1"/>
</dbReference>
<organism evidence="9 10">
    <name type="scientific">Anaeromicropila populeti</name>
    <dbReference type="NCBI Taxonomy" id="37658"/>
    <lineage>
        <taxon>Bacteria</taxon>
        <taxon>Bacillati</taxon>
        <taxon>Bacillota</taxon>
        <taxon>Clostridia</taxon>
        <taxon>Lachnospirales</taxon>
        <taxon>Lachnospiraceae</taxon>
        <taxon>Anaeromicropila</taxon>
    </lineage>
</organism>
<name>A0A1I6I6P1_9FIRM</name>
<feature type="transmembrane region" description="Helical" evidence="8">
    <location>
        <begin position="6"/>
        <end position="30"/>
    </location>
</feature>
<evidence type="ECO:0000256" key="4">
    <source>
        <dbReference type="ARBA" id="ARBA00022692"/>
    </source>
</evidence>
<dbReference type="InterPro" id="IPR050363">
    <property type="entry name" value="MIP/Aquaporin"/>
</dbReference>
<accession>A0A1I6I6P1</accession>
<proteinExistence type="inferred from homology"/>
<dbReference type="PANTHER" id="PTHR43829:SF9">
    <property type="entry name" value="AQUAPORIN-9"/>
    <property type="match status" value="1"/>
</dbReference>
<evidence type="ECO:0000256" key="1">
    <source>
        <dbReference type="ARBA" id="ARBA00004141"/>
    </source>
</evidence>
<dbReference type="PRINTS" id="PR00783">
    <property type="entry name" value="MINTRINSICP"/>
</dbReference>
<feature type="transmembrane region" description="Helical" evidence="8">
    <location>
        <begin position="216"/>
        <end position="241"/>
    </location>
</feature>
<dbReference type="EMBL" id="FOYZ01000002">
    <property type="protein sequence ID" value="SFR62298.1"/>
    <property type="molecule type" value="Genomic_DNA"/>
</dbReference>
<keyword evidence="4 7" id="KW-0812">Transmembrane</keyword>
<evidence type="ECO:0000313" key="10">
    <source>
        <dbReference type="Proteomes" id="UP000199659"/>
    </source>
</evidence>
<dbReference type="STRING" id="37658.SAMN05661086_00472"/>
<gene>
    <name evidence="9" type="ORF">SAMN05661086_00472</name>
</gene>
<reference evidence="9 10" key="1">
    <citation type="submission" date="2016-10" db="EMBL/GenBank/DDBJ databases">
        <authorList>
            <person name="de Groot N.N."/>
        </authorList>
    </citation>
    <scope>NUCLEOTIDE SEQUENCE [LARGE SCALE GENOMIC DNA]</scope>
    <source>
        <strain evidence="9 10">743A</strain>
    </source>
</reference>
<dbReference type="NCBIfam" id="TIGR00861">
    <property type="entry name" value="MIP"/>
    <property type="match status" value="1"/>
</dbReference>
<dbReference type="PANTHER" id="PTHR43829">
    <property type="entry name" value="AQUAPORIN OR AQUAGLYCEROPORIN RELATED"/>
    <property type="match status" value="1"/>
</dbReference>
<feature type="transmembrane region" description="Helical" evidence="8">
    <location>
        <begin position="134"/>
        <end position="154"/>
    </location>
</feature>
<evidence type="ECO:0000256" key="2">
    <source>
        <dbReference type="ARBA" id="ARBA00006175"/>
    </source>
</evidence>
<feature type="transmembrane region" description="Helical" evidence="8">
    <location>
        <begin position="161"/>
        <end position="180"/>
    </location>
</feature>
<dbReference type="InterPro" id="IPR000425">
    <property type="entry name" value="MIP"/>
</dbReference>
<dbReference type="OrthoDB" id="9807293at2"/>
<evidence type="ECO:0000256" key="5">
    <source>
        <dbReference type="ARBA" id="ARBA00022989"/>
    </source>
</evidence>
<dbReference type="GO" id="GO:0015254">
    <property type="term" value="F:glycerol channel activity"/>
    <property type="evidence" value="ECO:0007669"/>
    <property type="project" value="TreeGrafter"/>
</dbReference>
<feature type="transmembrane region" description="Helical" evidence="8">
    <location>
        <begin position="89"/>
        <end position="107"/>
    </location>
</feature>
<evidence type="ECO:0000256" key="8">
    <source>
        <dbReference type="SAM" id="Phobius"/>
    </source>
</evidence>
<sequence length="242" mass="25235">MTNTAMIISEIIGTMILIILGDGVVANVVLKKSKGNSSGWIVITAGWGFAVAIAVYTVGWVGGAHLNPAVTIGLAVIGSFSWSLVPSYIAAQVFGAFLGAIVVYLAYYKHFAETDDADAKLAVFSTAPEIRSTIWNIVTEIIGTALLLIGILGIGNSHNNAGALGALLVGILVWSLGLSLGGPTGYAINPARDFGPRIAHAILPIPGKRDSDWSYAWIPVIAPIIGGVLGALIYNFCLTLFV</sequence>
<dbReference type="InterPro" id="IPR022357">
    <property type="entry name" value="MIP_CS"/>
</dbReference>
<dbReference type="Proteomes" id="UP000199659">
    <property type="component" value="Unassembled WGS sequence"/>
</dbReference>
<dbReference type="Pfam" id="PF00230">
    <property type="entry name" value="MIP"/>
    <property type="match status" value="1"/>
</dbReference>
<keyword evidence="10" id="KW-1185">Reference proteome</keyword>
<keyword evidence="3 7" id="KW-0813">Transport</keyword>
<evidence type="ECO:0000313" key="9">
    <source>
        <dbReference type="EMBL" id="SFR62298.1"/>
    </source>
</evidence>
<dbReference type="Gene3D" id="1.20.1080.10">
    <property type="entry name" value="Glycerol uptake facilitator protein"/>
    <property type="match status" value="1"/>
</dbReference>
<keyword evidence="5 8" id="KW-1133">Transmembrane helix</keyword>
<dbReference type="AlphaFoldDB" id="A0A1I6I6P1"/>
<evidence type="ECO:0000256" key="3">
    <source>
        <dbReference type="ARBA" id="ARBA00022448"/>
    </source>
</evidence>
<dbReference type="GO" id="GO:0005886">
    <property type="term" value="C:plasma membrane"/>
    <property type="evidence" value="ECO:0007669"/>
    <property type="project" value="TreeGrafter"/>
</dbReference>
<protein>
    <submittedName>
        <fullName evidence="9">Glycerol uptake facilitator protein</fullName>
    </submittedName>
</protein>
<comment type="similarity">
    <text evidence="2 7">Belongs to the MIP/aquaporin (TC 1.A.8) family.</text>
</comment>
<feature type="transmembrane region" description="Helical" evidence="8">
    <location>
        <begin position="37"/>
        <end position="58"/>
    </location>
</feature>
<keyword evidence="6 8" id="KW-0472">Membrane</keyword>
<dbReference type="RefSeq" id="WP_092559100.1">
    <property type="nucleotide sequence ID" value="NZ_FOYZ01000002.1"/>
</dbReference>
<dbReference type="PROSITE" id="PS00221">
    <property type="entry name" value="MIP"/>
    <property type="match status" value="1"/>
</dbReference>